<sequence length="1921" mass="213257">MELDLDSFLQTISDDEDDLLTSIPRRTVDDILNDSDSSSSSSSFQLTSVVARGGRDEEGDDSVSPSSTSDSRFPETSTDVKKPTTFPSRIRQGQFSAWDSTGRASRPLPALFGSVRSNSKPGVALAAAAAASRAVPTPYAAAIKLRRAGSESLQGSLWDHDEPRSGVADSNYELNSWSEVSDPLVAETAQLAGAPWKDDNKMDNPLCPVAENNAGCSQEDDTISDSLHPSIKTEDVIDGVSFESSDAQNNISDVVALNETGEKNLDNRFPESICQVNPDMGIPLADYSSSADEVGSAVLNSSEENLDLNPAFVEPSVHGSILDPDLVPSAPGSDEKKQGDSEFSLNEASLDGENTEAVEDMLAQWTSKRSQMDVVKEIQTNLKPLEMAELLEKKHASAGLHWAEGAASQPMRLEGVRRGSIALGYFDIDVKNTITQTISAEAFMRDYGSAQVLAVHPNYLAVGTSKGFIAVLPSKYSAQNVNSLDGKISMLGTQGDKSNSSVTSMCFNQQGDLLLVGYEDGHITIWDVQRSSVAKIISGDHNAPVVIAFFLGQDSQVTRQFKAVTGDSKGLVLLHTSSVLPLFGRFTIKTQCLLDGQRTGTVVAASPLLFDEYSGSVQMTPQGNSMGLTSGIGTMMGGVGDAGWKLFSEGSNLAEEGVVAFVSQRAALVVRLSTNVEFYAQLSRPEGVREGSMPYIAWRCMAKANETTSVEAADKVSLLAIAWDKKVQVAKLVKPDIKVYRNWTLDSAAIGLAWLDDQMLVVLTVTGQLCLFAEDGNLIHQTSFWVDQFSGDDPVGYHTHFNNIFGNPEKAFHNCLAVRGANIYLLAPMHLTVARLLPWKERIQVLRKGGDWMGALNMAMTLYDGQFHGVIDLPRTLDSVHAAIMPYLVELLLSYVDEVFSYISVAFCNQLEKMDESSLARTSLRSEIKEQFTRVGGVAVEFCVHIKRTDILFDEILPKFIAVQQKDTFLELLEPYILRDMLGALPPEIMQALVEHYSSRGWLQRVEQCVLHMDISSVDFNQVVKLCREHGLHSALIYLFNRGLRDYKAPLEELLVVLQDSRRETAGPIGYRMLVYLKYCFSGQAFPPGHGSIASSHLPSIRAELVQFLLDASKSPTNSVLDSKGAYPNLYHLLVLDTEATLDVMKCAFVESEVPEAEVSPPSGADAMKTETDDYKTADFPYVLVQQTVDALVHLIEESFISNKPYVEDEVWPTKKDAGYIFEFIAYYIAHQRCKVSRIVICNILDYLASDSIVSTDFSANEIDLSKKREKQVLSLLEVVPQDEWDASYILNLCERARFFQVCGFIFALRHNYVSALDSYMKDVNEPVHAFSFISKTLLLSDCTEVVTFRSAVMSRIPDLIVLSREATFLLIIDHFSGDVPLILTLLRSHPKSLFLYLKTAIEVHLHGTLNMSSLKTGVDLYSEKVKNHSHGLDTYLERFSELPKLLRNSPIQVSDEMIELYFEMLCKYERNSVLKFLETVDNYRVEYCLHLCQEYGIVDAAAFLLERVGDVGSALSLTLSRVNDTFVELEKALERILAFNKCSSFDSVLEIQEVDDIYKTLHACIGMCQRNTKRLDAEDCEALWLQLLDTFCDPLMAADSKWTFPKDKNDAMPSRQSSVEIREGTKNKWRISKTSVGANIERRLFSQFIKEIIEGMLGYVRLPAIIAKLLSDNGSQEFGDFKLTILGVLGTYGFERHILDTAKSLIEDDTFYTMSLLKKAASHGYAPRKAVCCICNCPLSKYASNSSVQIFHCGHVTHTQCEFSENDYLEKSVSSGCPICTPMKRSQRSRSKSVLSETGPINRTSSNRQQVQGSHIYESEATDHYGIHHISRFEILHNLQKEPRSTHLENMPQLRLAPPAVYHEKIQKDIGLMLGETSNSISKIDKPARYRQFRELKLKGSTIRFPLKSNMFGKDKAARQ</sequence>
<dbReference type="Pfam" id="PF23410">
    <property type="entry name" value="Beta-prop_VPS8"/>
    <property type="match status" value="1"/>
</dbReference>
<feature type="compositionally biased region" description="Low complexity" evidence="4">
    <location>
        <begin position="34"/>
        <end position="43"/>
    </location>
</feature>
<evidence type="ECO:0000256" key="2">
    <source>
        <dbReference type="PROSITE-ProRule" id="PRU00175"/>
    </source>
</evidence>
<organism evidence="6 7">
    <name type="scientific">Kalanchoe fedtschenkoi</name>
    <name type="common">Lavender scallops</name>
    <name type="synonym">South American air plant</name>
    <dbReference type="NCBI Taxonomy" id="63787"/>
    <lineage>
        <taxon>Eukaryota</taxon>
        <taxon>Viridiplantae</taxon>
        <taxon>Streptophyta</taxon>
        <taxon>Embryophyta</taxon>
        <taxon>Tracheophyta</taxon>
        <taxon>Spermatophyta</taxon>
        <taxon>Magnoliopsida</taxon>
        <taxon>eudicotyledons</taxon>
        <taxon>Gunneridae</taxon>
        <taxon>Pentapetalae</taxon>
        <taxon>Saxifragales</taxon>
        <taxon>Crassulaceae</taxon>
        <taxon>Kalanchoe</taxon>
    </lineage>
</organism>
<dbReference type="PROSITE" id="PS50082">
    <property type="entry name" value="WD_REPEATS_2"/>
    <property type="match status" value="1"/>
</dbReference>
<feature type="domain" description="RING-type" evidence="5">
    <location>
        <begin position="1733"/>
        <end position="1782"/>
    </location>
</feature>
<dbReference type="Gramene" id="Kaladp0040s0014.1.v1.1">
    <property type="protein sequence ID" value="Kaladp0040s0014.1.v1.1"/>
    <property type="gene ID" value="Kaladp0040s0014.v1.1"/>
</dbReference>
<evidence type="ECO:0000259" key="5">
    <source>
        <dbReference type="PROSITE" id="PS50089"/>
    </source>
</evidence>
<keyword evidence="2" id="KW-0862">Zinc</keyword>
<feature type="repeat" description="WD" evidence="3">
    <location>
        <begin position="495"/>
        <end position="536"/>
    </location>
</feature>
<dbReference type="InterPro" id="IPR025941">
    <property type="entry name" value="Vps8_central_dom"/>
</dbReference>
<dbReference type="GO" id="GO:0006623">
    <property type="term" value="P:protein targeting to vacuole"/>
    <property type="evidence" value="ECO:0007669"/>
    <property type="project" value="InterPro"/>
</dbReference>
<feature type="region of interest" description="Disordered" evidence="4">
    <location>
        <begin position="30"/>
        <end position="91"/>
    </location>
</feature>
<keyword evidence="2" id="KW-0863">Zinc-finger</keyword>
<keyword evidence="2" id="KW-0479">Metal-binding</keyword>
<proteinExistence type="inferred from homology"/>
<dbReference type="Proteomes" id="UP000594263">
    <property type="component" value="Unplaced"/>
</dbReference>
<dbReference type="PANTHER" id="PTHR12616:SF8">
    <property type="entry name" value="VACUOLAR PROTEIN SORTING-ASSOCIATED PROTEIN 8 HOMOLOG"/>
    <property type="match status" value="1"/>
</dbReference>
<dbReference type="OMA" id="HQACGLI"/>
<protein>
    <recommendedName>
        <fullName evidence="5">RING-type domain-containing protein</fullName>
    </recommendedName>
</protein>
<dbReference type="SMART" id="SM00320">
    <property type="entry name" value="WD40"/>
    <property type="match status" value="1"/>
</dbReference>
<evidence type="ECO:0000256" key="1">
    <source>
        <dbReference type="ARBA" id="ARBA00009422"/>
    </source>
</evidence>
<dbReference type="Pfam" id="PF12816">
    <property type="entry name" value="TPR_Vps8"/>
    <property type="match status" value="1"/>
</dbReference>
<feature type="region of interest" description="Disordered" evidence="4">
    <location>
        <begin position="319"/>
        <end position="354"/>
    </location>
</feature>
<dbReference type="Gene3D" id="2.130.10.10">
    <property type="entry name" value="YVTN repeat-like/Quinoprotein amine dehydrogenase"/>
    <property type="match status" value="1"/>
</dbReference>
<keyword evidence="7" id="KW-1185">Reference proteome</keyword>
<feature type="compositionally biased region" description="Low complexity" evidence="4">
    <location>
        <begin position="62"/>
        <end position="71"/>
    </location>
</feature>
<dbReference type="PROSITE" id="PS50089">
    <property type="entry name" value="ZF_RING_2"/>
    <property type="match status" value="1"/>
</dbReference>
<evidence type="ECO:0000256" key="3">
    <source>
        <dbReference type="PROSITE-ProRule" id="PRU00221"/>
    </source>
</evidence>
<feature type="compositionally biased region" description="Polar residues" evidence="4">
    <location>
        <begin position="1793"/>
        <end position="1814"/>
    </location>
</feature>
<reference evidence="6" key="1">
    <citation type="submission" date="2021-01" db="UniProtKB">
        <authorList>
            <consortium name="EnsemblPlants"/>
        </authorList>
    </citation>
    <scope>IDENTIFICATION</scope>
</reference>
<dbReference type="GO" id="GO:0005770">
    <property type="term" value="C:late endosome"/>
    <property type="evidence" value="ECO:0007669"/>
    <property type="project" value="TreeGrafter"/>
</dbReference>
<accession>A0A7N0ZV75</accession>
<dbReference type="Pfam" id="PF23556">
    <property type="entry name" value="TPR_Vps41"/>
    <property type="match status" value="1"/>
</dbReference>
<name>A0A7N0ZV75_KALFE</name>
<dbReference type="InterPro" id="IPR045111">
    <property type="entry name" value="Vps41/Vps8"/>
</dbReference>
<evidence type="ECO:0000256" key="4">
    <source>
        <dbReference type="SAM" id="MobiDB-lite"/>
    </source>
</evidence>
<dbReference type="EnsemblPlants" id="Kaladp0040s0014.1.v1.1">
    <property type="protein sequence ID" value="Kaladp0040s0014.1.v1.1"/>
    <property type="gene ID" value="Kaladp0040s0014.v1.1"/>
</dbReference>
<comment type="similarity">
    <text evidence="1">Belongs to the VPS8 family.</text>
</comment>
<dbReference type="InterPro" id="IPR001680">
    <property type="entry name" value="WD40_rpt"/>
</dbReference>
<dbReference type="GO" id="GO:0034058">
    <property type="term" value="P:endosomal vesicle fusion"/>
    <property type="evidence" value="ECO:0007669"/>
    <property type="project" value="TreeGrafter"/>
</dbReference>
<dbReference type="SUPFAM" id="SSF50978">
    <property type="entry name" value="WD40 repeat-like"/>
    <property type="match status" value="1"/>
</dbReference>
<dbReference type="InterPro" id="IPR036322">
    <property type="entry name" value="WD40_repeat_dom_sf"/>
</dbReference>
<dbReference type="PROSITE" id="PS50294">
    <property type="entry name" value="WD_REPEATS_REGION"/>
    <property type="match status" value="1"/>
</dbReference>
<dbReference type="GO" id="GO:0008270">
    <property type="term" value="F:zinc ion binding"/>
    <property type="evidence" value="ECO:0007669"/>
    <property type="project" value="UniProtKB-KW"/>
</dbReference>
<evidence type="ECO:0000313" key="7">
    <source>
        <dbReference type="Proteomes" id="UP000594263"/>
    </source>
</evidence>
<dbReference type="GO" id="GO:0030897">
    <property type="term" value="C:HOPS complex"/>
    <property type="evidence" value="ECO:0007669"/>
    <property type="project" value="TreeGrafter"/>
</dbReference>
<dbReference type="PANTHER" id="PTHR12616">
    <property type="entry name" value="VACUOLAR PROTEIN SORTING VPS41"/>
    <property type="match status" value="1"/>
</dbReference>
<dbReference type="GO" id="GO:0009555">
    <property type="term" value="P:pollen development"/>
    <property type="evidence" value="ECO:0007669"/>
    <property type="project" value="EnsemblPlants"/>
</dbReference>
<feature type="region of interest" description="Disordered" evidence="4">
    <location>
        <begin position="1789"/>
        <end position="1814"/>
    </location>
</feature>
<dbReference type="InterPro" id="IPR015943">
    <property type="entry name" value="WD40/YVTN_repeat-like_dom_sf"/>
</dbReference>
<evidence type="ECO:0000313" key="6">
    <source>
        <dbReference type="EnsemblPlants" id="Kaladp0040s0014.1.v1.1"/>
    </source>
</evidence>
<dbReference type="InterPro" id="IPR001841">
    <property type="entry name" value="Znf_RING"/>
</dbReference>
<keyword evidence="3" id="KW-0853">WD repeat</keyword>